<proteinExistence type="predicted"/>
<gene>
    <name evidence="1" type="ORF">S01H1_38719</name>
</gene>
<dbReference type="EMBL" id="BARS01024389">
    <property type="protein sequence ID" value="GAG07293.1"/>
    <property type="molecule type" value="Genomic_DNA"/>
</dbReference>
<name>X0V447_9ZZZZ</name>
<sequence>SVKGVQISPDFQIIDNSGYNADRHGPVYIFGVRFHVGI</sequence>
<evidence type="ECO:0000313" key="1">
    <source>
        <dbReference type="EMBL" id="GAG07293.1"/>
    </source>
</evidence>
<accession>X0V447</accession>
<protein>
    <submittedName>
        <fullName evidence="1">Uncharacterized protein</fullName>
    </submittedName>
</protein>
<reference evidence="1" key="1">
    <citation type="journal article" date="2014" name="Front. Microbiol.">
        <title>High frequency of phylogenetically diverse reductive dehalogenase-homologous genes in deep subseafloor sedimentary metagenomes.</title>
        <authorList>
            <person name="Kawai M."/>
            <person name="Futagami T."/>
            <person name="Toyoda A."/>
            <person name="Takaki Y."/>
            <person name="Nishi S."/>
            <person name="Hori S."/>
            <person name="Arai W."/>
            <person name="Tsubouchi T."/>
            <person name="Morono Y."/>
            <person name="Uchiyama I."/>
            <person name="Ito T."/>
            <person name="Fujiyama A."/>
            <person name="Inagaki F."/>
            <person name="Takami H."/>
        </authorList>
    </citation>
    <scope>NUCLEOTIDE SEQUENCE</scope>
    <source>
        <strain evidence="1">Expedition CK06-06</strain>
    </source>
</reference>
<feature type="non-terminal residue" evidence="1">
    <location>
        <position position="1"/>
    </location>
</feature>
<dbReference type="InterPro" id="IPR038673">
    <property type="entry name" value="OprB_sf"/>
</dbReference>
<dbReference type="AlphaFoldDB" id="X0V447"/>
<organism evidence="1">
    <name type="scientific">marine sediment metagenome</name>
    <dbReference type="NCBI Taxonomy" id="412755"/>
    <lineage>
        <taxon>unclassified sequences</taxon>
        <taxon>metagenomes</taxon>
        <taxon>ecological metagenomes</taxon>
    </lineage>
</organism>
<dbReference type="Gene3D" id="2.40.160.180">
    <property type="entry name" value="Carbohydrate-selective porin OprB"/>
    <property type="match status" value="1"/>
</dbReference>
<comment type="caution">
    <text evidence="1">The sequence shown here is derived from an EMBL/GenBank/DDBJ whole genome shotgun (WGS) entry which is preliminary data.</text>
</comment>